<evidence type="ECO:0000313" key="1">
    <source>
        <dbReference type="EMBL" id="ERH21468.1"/>
    </source>
</evidence>
<dbReference type="EMBL" id="AWSE01000257">
    <property type="protein sequence ID" value="ERH21468.1"/>
    <property type="molecule type" value="Genomic_DNA"/>
</dbReference>
<name>U1RP95_9ACTO</name>
<keyword evidence="2" id="KW-1185">Reference proteome</keyword>
<organism evidence="1 2">
    <name type="scientific">Actinomyces johnsonii F0542</name>
    <dbReference type="NCBI Taxonomy" id="1321818"/>
    <lineage>
        <taxon>Bacteria</taxon>
        <taxon>Bacillati</taxon>
        <taxon>Actinomycetota</taxon>
        <taxon>Actinomycetes</taxon>
        <taxon>Actinomycetales</taxon>
        <taxon>Actinomycetaceae</taxon>
        <taxon>Actinomyces</taxon>
    </lineage>
</organism>
<accession>U1RP95</accession>
<evidence type="ECO:0000313" key="2">
    <source>
        <dbReference type="Proteomes" id="UP000016536"/>
    </source>
</evidence>
<sequence>MTPPVGTFPRNTYVLAGEEGAGKEMGAVSKPRGRRRKVRKDKVTARKVSDVLTAIARLTRAVGVLVDALGKWFG</sequence>
<reference evidence="1 2" key="1">
    <citation type="submission" date="2013-08" db="EMBL/GenBank/DDBJ databases">
        <authorList>
            <person name="Weinstock G."/>
            <person name="Sodergren E."/>
            <person name="Wylie T."/>
            <person name="Fulton L."/>
            <person name="Fulton R."/>
            <person name="Fronick C."/>
            <person name="O'Laughlin M."/>
            <person name="Godfrey J."/>
            <person name="Miner T."/>
            <person name="Herter B."/>
            <person name="Appelbaum E."/>
            <person name="Cordes M."/>
            <person name="Lek S."/>
            <person name="Wollam A."/>
            <person name="Pepin K.H."/>
            <person name="Palsikar V.B."/>
            <person name="Mitreva M."/>
            <person name="Wilson R.K."/>
        </authorList>
    </citation>
    <scope>NUCLEOTIDE SEQUENCE [LARGE SCALE GENOMIC DNA]</scope>
    <source>
        <strain evidence="1 2">F0542</strain>
    </source>
</reference>
<proteinExistence type="predicted"/>
<dbReference type="HOGENOM" id="CLU_200189_0_0_11"/>
<dbReference type="PATRIC" id="fig|1321818.3.peg.2564"/>
<comment type="caution">
    <text evidence="1">The sequence shown here is derived from an EMBL/GenBank/DDBJ whole genome shotgun (WGS) entry which is preliminary data.</text>
</comment>
<protein>
    <submittedName>
        <fullName evidence="1">Uncharacterized protein</fullName>
    </submittedName>
</protein>
<gene>
    <name evidence="1" type="ORF">HMPREF1979_03110</name>
</gene>
<dbReference type="AlphaFoldDB" id="U1RP95"/>
<dbReference type="Proteomes" id="UP000016536">
    <property type="component" value="Unassembled WGS sequence"/>
</dbReference>